<reference evidence="4 7" key="2">
    <citation type="submission" date="2019-11" db="EMBL/GenBank/DDBJ databases">
        <title>Flavobacterium resistens genome.</title>
        <authorList>
            <person name="Wilson V.M."/>
            <person name="Newman J.D."/>
        </authorList>
    </citation>
    <scope>NUCLEOTIDE SEQUENCE [LARGE SCALE GENOMIC DNA]</scope>
    <source>
        <strain evidence="4 7">DSM 19382</strain>
    </source>
</reference>
<name>A0A521DTM4_9FLAO</name>
<dbReference type="GO" id="GO:0016798">
    <property type="term" value="F:hydrolase activity, acting on glycosyl bonds"/>
    <property type="evidence" value="ECO:0007669"/>
    <property type="project" value="InterPro"/>
</dbReference>
<dbReference type="Proteomes" id="UP000468990">
    <property type="component" value="Unassembled WGS sequence"/>
</dbReference>
<organism evidence="5 6">
    <name type="scientific">Flavobacterium resistens</name>
    <dbReference type="NCBI Taxonomy" id="443612"/>
    <lineage>
        <taxon>Bacteria</taxon>
        <taxon>Pseudomonadati</taxon>
        <taxon>Bacteroidota</taxon>
        <taxon>Flavobacteriia</taxon>
        <taxon>Flavobacteriales</taxon>
        <taxon>Flavobacteriaceae</taxon>
        <taxon>Flavobacterium</taxon>
    </lineage>
</organism>
<dbReference type="Proteomes" id="UP000317289">
    <property type="component" value="Unassembled WGS sequence"/>
</dbReference>
<keyword evidence="7" id="KW-1185">Reference proteome</keyword>
<accession>A0A521DTM4</accession>
<protein>
    <submittedName>
        <fullName evidence="5">Carbohydrate binding domain-containing protein</fullName>
    </submittedName>
</protein>
<evidence type="ECO:0000256" key="2">
    <source>
        <dbReference type="SAM" id="SignalP"/>
    </source>
</evidence>
<dbReference type="OrthoDB" id="673539at2"/>
<evidence type="ECO:0000259" key="3">
    <source>
        <dbReference type="Pfam" id="PF02018"/>
    </source>
</evidence>
<dbReference type="Gene3D" id="2.60.120.260">
    <property type="entry name" value="Galactose-binding domain-like"/>
    <property type="match status" value="1"/>
</dbReference>
<dbReference type="AlphaFoldDB" id="A0A521DTM4"/>
<feature type="chain" id="PRO_5043205828" evidence="2">
    <location>
        <begin position="19"/>
        <end position="185"/>
    </location>
</feature>
<keyword evidence="1" id="KW-0378">Hydrolase</keyword>
<dbReference type="InterPro" id="IPR008979">
    <property type="entry name" value="Galactose-bd-like_sf"/>
</dbReference>
<feature type="domain" description="CBM-cenC" evidence="3">
    <location>
        <begin position="21"/>
        <end position="152"/>
    </location>
</feature>
<evidence type="ECO:0000313" key="5">
    <source>
        <dbReference type="EMBL" id="SMO74461.1"/>
    </source>
</evidence>
<dbReference type="InterPro" id="IPR003305">
    <property type="entry name" value="CenC_carb-bd"/>
</dbReference>
<reference evidence="5 6" key="1">
    <citation type="submission" date="2017-05" db="EMBL/GenBank/DDBJ databases">
        <authorList>
            <person name="Varghese N."/>
            <person name="Submissions S."/>
        </authorList>
    </citation>
    <scope>NUCLEOTIDE SEQUENCE [LARGE SCALE GENOMIC DNA]</scope>
    <source>
        <strain evidence="5 6">DSM 19382</strain>
    </source>
</reference>
<dbReference type="SUPFAM" id="SSF49785">
    <property type="entry name" value="Galactose-binding domain-like"/>
    <property type="match status" value="1"/>
</dbReference>
<dbReference type="EMBL" id="FXTA01000003">
    <property type="protein sequence ID" value="SMO74461.1"/>
    <property type="molecule type" value="Genomic_DNA"/>
</dbReference>
<evidence type="ECO:0000256" key="1">
    <source>
        <dbReference type="ARBA" id="ARBA00022801"/>
    </source>
</evidence>
<evidence type="ECO:0000313" key="7">
    <source>
        <dbReference type="Proteomes" id="UP000468990"/>
    </source>
</evidence>
<sequence length="185" mass="20669">MKTFFFFCSLFLITITNAQTNLVKNGGFETDLLNWRGEENAALSPLEKKSGKNSVAINQFVGAEWKALDQIITLPKNSYALEVSAWIKSDAIETQKEDYKCGAIIVEFTNSGDKQISTERIGQAIGSTNWTYFKKTVKIPAEAKKIRIMLALAQTNGTVFFDDVKAISLSEEEYLKLNPIANPEK</sequence>
<dbReference type="EMBL" id="WKKG01000004">
    <property type="protein sequence ID" value="MRX68220.1"/>
    <property type="molecule type" value="Genomic_DNA"/>
</dbReference>
<evidence type="ECO:0000313" key="4">
    <source>
        <dbReference type="EMBL" id="MRX68220.1"/>
    </source>
</evidence>
<gene>
    <name evidence="4" type="ORF">GJU42_09650</name>
    <name evidence="5" type="ORF">SAMN06265349_103528</name>
</gene>
<evidence type="ECO:0000313" key="6">
    <source>
        <dbReference type="Proteomes" id="UP000317289"/>
    </source>
</evidence>
<proteinExistence type="predicted"/>
<dbReference type="RefSeq" id="WP_142451175.1">
    <property type="nucleotide sequence ID" value="NZ_FXTA01000003.1"/>
</dbReference>
<dbReference type="Pfam" id="PF02018">
    <property type="entry name" value="CBM_4_9"/>
    <property type="match status" value="1"/>
</dbReference>
<keyword evidence="2" id="KW-0732">Signal</keyword>
<feature type="signal peptide" evidence="2">
    <location>
        <begin position="1"/>
        <end position="18"/>
    </location>
</feature>